<dbReference type="STRING" id="154621.RV11_GL003485"/>
<dbReference type="Proteomes" id="UP000013785">
    <property type="component" value="Unassembled WGS sequence"/>
</dbReference>
<name>R3W3J2_9ENTE</name>
<dbReference type="HOGENOM" id="CLU_2878896_0_0_9"/>
<dbReference type="OrthoDB" id="2200459at2"/>
<comment type="caution">
    <text evidence="1">The sequence shown here is derived from an EMBL/GenBank/DDBJ whole genome shotgun (WGS) entry which is preliminary data.</text>
</comment>
<proteinExistence type="predicted"/>
<evidence type="ECO:0000313" key="2">
    <source>
        <dbReference type="Proteomes" id="UP000013785"/>
    </source>
</evidence>
<sequence>MREDYDCPKCFKCGDECSLINGKLVCDECGKEYSEKEWEVAQEKECENYIRFMEKSGGLT</sequence>
<dbReference type="AlphaFoldDB" id="R3W3J2"/>
<organism evidence="1 2">
    <name type="scientific">Enterococcus phoeniculicola ATCC BAA-412</name>
    <dbReference type="NCBI Taxonomy" id="1158610"/>
    <lineage>
        <taxon>Bacteria</taxon>
        <taxon>Bacillati</taxon>
        <taxon>Bacillota</taxon>
        <taxon>Bacilli</taxon>
        <taxon>Lactobacillales</taxon>
        <taxon>Enterococcaceae</taxon>
        <taxon>Enterococcus</taxon>
    </lineage>
</organism>
<keyword evidence="2" id="KW-1185">Reference proteome</keyword>
<dbReference type="PATRIC" id="fig|1158610.3.peg.2345"/>
<dbReference type="RefSeq" id="WP_010769013.1">
    <property type="nucleotide sequence ID" value="NZ_ASWE01000001.1"/>
</dbReference>
<gene>
    <name evidence="1" type="ORF">UC3_02369</name>
</gene>
<dbReference type="EMBL" id="AJAT01000017">
    <property type="protein sequence ID" value="EOL42021.1"/>
    <property type="molecule type" value="Genomic_DNA"/>
</dbReference>
<reference evidence="1 2" key="1">
    <citation type="submission" date="2013-02" db="EMBL/GenBank/DDBJ databases">
        <title>The Genome Sequence of Enterococcus phoeniculicola BAA-412.</title>
        <authorList>
            <consortium name="The Broad Institute Genome Sequencing Platform"/>
            <consortium name="The Broad Institute Genome Sequencing Center for Infectious Disease"/>
            <person name="Earl A.M."/>
            <person name="Gilmore M.S."/>
            <person name="Lebreton F."/>
            <person name="Walker B."/>
            <person name="Young S.K."/>
            <person name="Zeng Q."/>
            <person name="Gargeya S."/>
            <person name="Fitzgerald M."/>
            <person name="Haas B."/>
            <person name="Abouelleil A."/>
            <person name="Alvarado L."/>
            <person name="Arachchi H.M."/>
            <person name="Berlin A.M."/>
            <person name="Chapman S.B."/>
            <person name="Dewar J."/>
            <person name="Goldberg J."/>
            <person name="Griggs A."/>
            <person name="Gujja S."/>
            <person name="Hansen M."/>
            <person name="Howarth C."/>
            <person name="Imamovic A."/>
            <person name="Larimer J."/>
            <person name="McCowan C."/>
            <person name="Murphy C."/>
            <person name="Neiman D."/>
            <person name="Pearson M."/>
            <person name="Priest M."/>
            <person name="Roberts A."/>
            <person name="Saif S."/>
            <person name="Shea T."/>
            <person name="Sisk P."/>
            <person name="Sykes S."/>
            <person name="Wortman J."/>
            <person name="Nusbaum C."/>
            <person name="Birren B."/>
        </authorList>
    </citation>
    <scope>NUCLEOTIDE SEQUENCE [LARGE SCALE GENOMIC DNA]</scope>
    <source>
        <strain evidence="1 2">ATCC BAA-412</strain>
    </source>
</reference>
<evidence type="ECO:0000313" key="1">
    <source>
        <dbReference type="EMBL" id="EOL42021.1"/>
    </source>
</evidence>
<protein>
    <submittedName>
        <fullName evidence="1">Uncharacterized protein</fullName>
    </submittedName>
</protein>
<accession>R3W3J2</accession>